<name>A0A1H8YFI9_9PSEU</name>
<dbReference type="STRING" id="394193.SAMN04489732_11522"/>
<gene>
    <name evidence="2" type="ORF">SAMN04489732_11522</name>
</gene>
<dbReference type="RefSeq" id="WP_091622626.1">
    <property type="nucleotide sequence ID" value="NZ_FOEF01000015.1"/>
</dbReference>
<protein>
    <submittedName>
        <fullName evidence="2">Uncharacterized protein</fullName>
    </submittedName>
</protein>
<keyword evidence="1" id="KW-0472">Membrane</keyword>
<keyword evidence="3" id="KW-1185">Reference proteome</keyword>
<proteinExistence type="predicted"/>
<dbReference type="OrthoDB" id="3576623at2"/>
<sequence>MSAMDETLWWVAIIAGFVVVLAVAALLSLLVHFVKIIDRRVAGIRDTLQGAAENTQHTALIPETAARVDAVLAEGLQHHLFLGRVLGKVKS</sequence>
<dbReference type="AlphaFoldDB" id="A0A1H8YFI9"/>
<evidence type="ECO:0000313" key="3">
    <source>
        <dbReference type="Proteomes" id="UP000198582"/>
    </source>
</evidence>
<reference evidence="2 3" key="1">
    <citation type="submission" date="2016-10" db="EMBL/GenBank/DDBJ databases">
        <authorList>
            <person name="de Groot N.N."/>
        </authorList>
    </citation>
    <scope>NUCLEOTIDE SEQUENCE [LARGE SCALE GENOMIC DNA]</scope>
    <source>
        <strain evidence="2 3">DSM 44993</strain>
    </source>
</reference>
<keyword evidence="1" id="KW-0812">Transmembrane</keyword>
<feature type="transmembrane region" description="Helical" evidence="1">
    <location>
        <begin position="7"/>
        <end position="31"/>
    </location>
</feature>
<keyword evidence="1" id="KW-1133">Transmembrane helix</keyword>
<evidence type="ECO:0000313" key="2">
    <source>
        <dbReference type="EMBL" id="SEP50813.1"/>
    </source>
</evidence>
<dbReference type="EMBL" id="FOEF01000015">
    <property type="protein sequence ID" value="SEP50813.1"/>
    <property type="molecule type" value="Genomic_DNA"/>
</dbReference>
<evidence type="ECO:0000256" key="1">
    <source>
        <dbReference type="SAM" id="Phobius"/>
    </source>
</evidence>
<accession>A0A1H8YFI9</accession>
<organism evidence="2 3">
    <name type="scientific">Amycolatopsis saalfeldensis</name>
    <dbReference type="NCBI Taxonomy" id="394193"/>
    <lineage>
        <taxon>Bacteria</taxon>
        <taxon>Bacillati</taxon>
        <taxon>Actinomycetota</taxon>
        <taxon>Actinomycetes</taxon>
        <taxon>Pseudonocardiales</taxon>
        <taxon>Pseudonocardiaceae</taxon>
        <taxon>Amycolatopsis</taxon>
    </lineage>
</organism>
<dbReference type="Proteomes" id="UP000198582">
    <property type="component" value="Unassembled WGS sequence"/>
</dbReference>